<evidence type="ECO:0000313" key="3">
    <source>
        <dbReference type="EMBL" id="GAQ17662.1"/>
    </source>
</evidence>
<dbReference type="AlphaFoldDB" id="W9AKW2"/>
<reference evidence="2 4" key="1">
    <citation type="submission" date="2014-03" db="EMBL/GenBank/DDBJ databases">
        <title>Draft genome sequencing of Oceanobacillus picturae strain S1 isolated from human gut.</title>
        <authorList>
            <person name="Croce O."/>
            <person name="Lagier J.C."/>
            <person name="Raoult D."/>
        </authorList>
    </citation>
    <scope>NUCLEOTIDE SEQUENCE [LARGE SCALE GENOMIC DNA]</scope>
    <source>
        <strain evidence="2 4">S1</strain>
    </source>
</reference>
<dbReference type="PANTHER" id="PTHR43792">
    <property type="entry name" value="GNAT FAMILY, PUTATIVE (AFU_ORTHOLOGUE AFUA_3G00765)-RELATED-RELATED"/>
    <property type="match status" value="1"/>
</dbReference>
<dbReference type="PANTHER" id="PTHR43792:SF9">
    <property type="entry name" value="RIBOSOMAL-PROTEIN-ALANINE ACETYLTRANSFERASE"/>
    <property type="match status" value="1"/>
</dbReference>
<dbReference type="Proteomes" id="UP000052946">
    <property type="component" value="Unassembled WGS sequence"/>
</dbReference>
<evidence type="ECO:0000313" key="5">
    <source>
        <dbReference type="Proteomes" id="UP000052946"/>
    </source>
</evidence>
<keyword evidence="2" id="KW-0808">Transferase</keyword>
<dbReference type="GO" id="GO:0005737">
    <property type="term" value="C:cytoplasm"/>
    <property type="evidence" value="ECO:0007669"/>
    <property type="project" value="TreeGrafter"/>
</dbReference>
<sequence length="175" mass="20002">MNDLTTERLTLKRMQENDAAELFAIWSDPEVTRFMNIPSFTGEDQAKEMINVLTELAKENKALRYTIRMKDSGKIIGSCGYNVLDFENHKTELGYELAKEHWGKGYASEAIHALTKYAYAELGFHRIEAKVEPENDNSIRLLQKLGFTFEGILREAEKAKGRFVDLALYAKLSTD</sequence>
<dbReference type="EMBL" id="CCAX010000001">
    <property type="protein sequence ID" value="CDO03542.1"/>
    <property type="molecule type" value="Genomic_DNA"/>
</dbReference>
<reference evidence="5" key="3">
    <citation type="submission" date="2015-07" db="EMBL/GenBank/DDBJ databases">
        <title>Draft Genome Sequence of Oceanobacillus picturae Heshi-B3 that Was Isolated from Fermented Rice Bran with Aging Salted Mackerel, Which Was Named Heshiko as Traditional Fermented Seafood in Japan.</title>
        <authorList>
            <person name="Akuzawa S."/>
            <person name="Nakagawa J."/>
            <person name="Kanekatsu T."/>
            <person name="Kanesaki Y."/>
            <person name="Suzuki T."/>
        </authorList>
    </citation>
    <scope>NUCLEOTIDE SEQUENCE [LARGE SCALE GENOMIC DNA]</scope>
    <source>
        <strain evidence="5">Heshi-B3</strain>
    </source>
</reference>
<feature type="domain" description="N-acetyltransferase" evidence="1">
    <location>
        <begin position="9"/>
        <end position="175"/>
    </location>
</feature>
<dbReference type="EMBL" id="BBXV01000019">
    <property type="protein sequence ID" value="GAQ17662.1"/>
    <property type="molecule type" value="Genomic_DNA"/>
</dbReference>
<reference evidence="2 4" key="2">
    <citation type="submission" date="2014-03" db="EMBL/GenBank/DDBJ databases">
        <authorList>
            <person name="Urmite Genomes U."/>
        </authorList>
    </citation>
    <scope>NUCLEOTIDE SEQUENCE [LARGE SCALE GENOMIC DNA]</scope>
    <source>
        <strain evidence="2 4">S1</strain>
    </source>
</reference>
<dbReference type="SUPFAM" id="SSF55729">
    <property type="entry name" value="Acyl-CoA N-acyltransferases (Nat)"/>
    <property type="match status" value="1"/>
</dbReference>
<proteinExistence type="predicted"/>
<protein>
    <submittedName>
        <fullName evidence="2">Ribosomal-protein-serine acetyltransferase</fullName>
    </submittedName>
</protein>
<dbReference type="Gene3D" id="3.40.630.30">
    <property type="match status" value="1"/>
</dbReference>
<dbReference type="InterPro" id="IPR016181">
    <property type="entry name" value="Acyl_CoA_acyltransferase"/>
</dbReference>
<dbReference type="GO" id="GO:0008999">
    <property type="term" value="F:protein-N-terminal-alanine acetyltransferase activity"/>
    <property type="evidence" value="ECO:0007669"/>
    <property type="project" value="TreeGrafter"/>
</dbReference>
<comment type="caution">
    <text evidence="2">The sequence shown here is derived from an EMBL/GenBank/DDBJ whole genome shotgun (WGS) entry which is preliminary data.</text>
</comment>
<dbReference type="InterPro" id="IPR000182">
    <property type="entry name" value="GNAT_dom"/>
</dbReference>
<dbReference type="Pfam" id="PF13302">
    <property type="entry name" value="Acetyltransf_3"/>
    <property type="match status" value="1"/>
</dbReference>
<evidence type="ECO:0000313" key="4">
    <source>
        <dbReference type="Proteomes" id="UP000028863"/>
    </source>
</evidence>
<dbReference type="PROSITE" id="PS51186">
    <property type="entry name" value="GNAT"/>
    <property type="match status" value="1"/>
</dbReference>
<organism evidence="2 4">
    <name type="scientific">Oceanobacillus picturae</name>
    <dbReference type="NCBI Taxonomy" id="171693"/>
    <lineage>
        <taxon>Bacteria</taxon>
        <taxon>Bacillati</taxon>
        <taxon>Bacillota</taxon>
        <taxon>Bacilli</taxon>
        <taxon>Bacillales</taxon>
        <taxon>Bacillaceae</taxon>
        <taxon>Oceanobacillus</taxon>
    </lineage>
</organism>
<name>W9AKW2_9BACI</name>
<evidence type="ECO:0000259" key="1">
    <source>
        <dbReference type="PROSITE" id="PS51186"/>
    </source>
</evidence>
<gene>
    <name evidence="2" type="primary">rimL</name>
    <name evidence="2" type="ORF">BN988_02058</name>
    <name evidence="3" type="ORF">OPHB3_1587</name>
</gene>
<dbReference type="CDD" id="cd04301">
    <property type="entry name" value="NAT_SF"/>
    <property type="match status" value="1"/>
</dbReference>
<keyword evidence="4" id="KW-1185">Reference proteome</keyword>
<dbReference type="eggNOG" id="COG1670">
    <property type="taxonomic scope" value="Bacteria"/>
</dbReference>
<dbReference type="Proteomes" id="UP000028863">
    <property type="component" value="Unassembled WGS sequence"/>
</dbReference>
<dbReference type="InterPro" id="IPR051531">
    <property type="entry name" value="N-acetyltransferase"/>
</dbReference>
<reference evidence="3 5" key="4">
    <citation type="journal article" date="2016" name="Genome Announc.">
        <title>Draft Genome Sequence of Oceanobacillus picturae Heshi-B3, Isolated from Fermented Rice Bran in a Traditional Japanese Seafood Dish.</title>
        <authorList>
            <person name="Akuzawa S."/>
            <person name="Nagaoka J."/>
            <person name="Kanekatsu M."/>
            <person name="Kanesaki Y."/>
            <person name="Suzuki T."/>
        </authorList>
    </citation>
    <scope>NUCLEOTIDE SEQUENCE [LARGE SCALE GENOMIC DNA]</scope>
    <source>
        <strain evidence="3 5">Heshi-B3</strain>
    </source>
</reference>
<evidence type="ECO:0000313" key="2">
    <source>
        <dbReference type="EMBL" id="CDO03542.1"/>
    </source>
</evidence>
<dbReference type="STRING" id="171693.BN988_02058"/>
<accession>W9AKW2</accession>